<dbReference type="InterPro" id="IPR011043">
    <property type="entry name" value="Gal_Oxase/kelch_b-propeller"/>
</dbReference>
<dbReference type="InterPro" id="IPR001810">
    <property type="entry name" value="F-box_dom"/>
</dbReference>
<dbReference type="SMART" id="SM00256">
    <property type="entry name" value="FBOX"/>
    <property type="match status" value="1"/>
</dbReference>
<dbReference type="EMBL" id="JADFTS010000002">
    <property type="protein sequence ID" value="KAF9619433.1"/>
    <property type="molecule type" value="Genomic_DNA"/>
</dbReference>
<dbReference type="Pfam" id="PF08268">
    <property type="entry name" value="FBA_3"/>
    <property type="match status" value="1"/>
</dbReference>
<dbReference type="Pfam" id="PF00646">
    <property type="entry name" value="F-box"/>
    <property type="match status" value="1"/>
</dbReference>
<dbReference type="OrthoDB" id="626202at2759"/>
<name>A0A835M4L1_9MAGN</name>
<accession>A0A835M4L1</accession>
<dbReference type="PANTHER" id="PTHR35546">
    <property type="entry name" value="F-BOX PROTEIN INTERACTION DOMAIN PROTEIN-RELATED"/>
    <property type="match status" value="1"/>
</dbReference>
<gene>
    <name evidence="2" type="ORF">IFM89_007008</name>
</gene>
<dbReference type="InterPro" id="IPR036047">
    <property type="entry name" value="F-box-like_dom_sf"/>
</dbReference>
<evidence type="ECO:0000313" key="2">
    <source>
        <dbReference type="EMBL" id="KAF9619433.1"/>
    </source>
</evidence>
<dbReference type="SUPFAM" id="SSF81383">
    <property type="entry name" value="F-box domain"/>
    <property type="match status" value="1"/>
</dbReference>
<dbReference type="Gene3D" id="1.20.1280.50">
    <property type="match status" value="1"/>
</dbReference>
<proteinExistence type="predicted"/>
<dbReference type="PANTHER" id="PTHR35546:SF21">
    <property type="entry name" value="F-BOX DOMAIN-CONTAINING PROTEIN"/>
    <property type="match status" value="1"/>
</dbReference>
<reference evidence="2 3" key="1">
    <citation type="submission" date="2020-10" db="EMBL/GenBank/DDBJ databases">
        <title>The Coptis chinensis genome and diversification of protoberbering-type alkaloids.</title>
        <authorList>
            <person name="Wang B."/>
            <person name="Shu S."/>
            <person name="Song C."/>
            <person name="Liu Y."/>
        </authorList>
    </citation>
    <scope>NUCLEOTIDE SEQUENCE [LARGE SCALE GENOMIC DNA]</scope>
    <source>
        <strain evidence="2">HL-2020</strain>
        <tissue evidence="2">Leaf</tissue>
    </source>
</reference>
<evidence type="ECO:0000259" key="1">
    <source>
        <dbReference type="SMART" id="SM00256"/>
    </source>
</evidence>
<feature type="domain" description="F-box" evidence="1">
    <location>
        <begin position="15"/>
        <end position="55"/>
    </location>
</feature>
<dbReference type="Proteomes" id="UP000631114">
    <property type="component" value="Unassembled WGS sequence"/>
</dbReference>
<sequence length="402" mass="46159">MPVTIQHCISQHYEMEKDEISEVLSRLPAKSLLRCESVSKGCRDLISDNSFRNLQCHRVKATTSGFFFQDTCEVPYPVKYLSTDNDQAILQDTILDFLPEKVNELIASSNGLLCLTSCDDSKDRDKLIYVCNPAKKEYVQIEWPKGSDNHQDFALAFDPYHCLGDGLLDFKLVCICKEYLYTFSFQVYSSKTKQWRILDNCNCSIHYSLPNGQVIFASGVLYWMTYGDAILAFDVETEESYFIVLPVRRTRRREDLWEVCIGESKGRLHFILISEAGVQVWILDSEPKWVLKHSITLSAMEEECPRFLYNDAKKASRPVPDYVPLPPWIEPLVYKDEILIVKLRCSYSYENHDEISACTKIYLCNLDIGKMEELFTIVKLGSYLGYTRAVPYSMSLAPLGSA</sequence>
<organism evidence="2 3">
    <name type="scientific">Coptis chinensis</name>
    <dbReference type="NCBI Taxonomy" id="261450"/>
    <lineage>
        <taxon>Eukaryota</taxon>
        <taxon>Viridiplantae</taxon>
        <taxon>Streptophyta</taxon>
        <taxon>Embryophyta</taxon>
        <taxon>Tracheophyta</taxon>
        <taxon>Spermatophyta</taxon>
        <taxon>Magnoliopsida</taxon>
        <taxon>Ranunculales</taxon>
        <taxon>Ranunculaceae</taxon>
        <taxon>Coptidoideae</taxon>
        <taxon>Coptis</taxon>
    </lineage>
</organism>
<dbReference type="SUPFAM" id="SSF50965">
    <property type="entry name" value="Galactose oxidase, central domain"/>
    <property type="match status" value="1"/>
</dbReference>
<keyword evidence="3" id="KW-1185">Reference proteome</keyword>
<dbReference type="AlphaFoldDB" id="A0A835M4L1"/>
<dbReference type="InterPro" id="IPR017451">
    <property type="entry name" value="F-box-assoc_interact_dom"/>
</dbReference>
<protein>
    <recommendedName>
        <fullName evidence="1">F-box domain-containing protein</fullName>
    </recommendedName>
</protein>
<dbReference type="InterPro" id="IPR013187">
    <property type="entry name" value="F-box-assoc_dom_typ3"/>
</dbReference>
<dbReference type="InterPro" id="IPR055290">
    <property type="entry name" value="At3g26010-like"/>
</dbReference>
<dbReference type="NCBIfam" id="TIGR01640">
    <property type="entry name" value="F_box_assoc_1"/>
    <property type="match status" value="1"/>
</dbReference>
<evidence type="ECO:0000313" key="3">
    <source>
        <dbReference type="Proteomes" id="UP000631114"/>
    </source>
</evidence>
<comment type="caution">
    <text evidence="2">The sequence shown here is derived from an EMBL/GenBank/DDBJ whole genome shotgun (WGS) entry which is preliminary data.</text>
</comment>